<proteinExistence type="predicted"/>
<accession>A0A067D0M7</accession>
<gene>
    <name evidence="3" type="ORF">SPRG_01119</name>
</gene>
<dbReference type="OrthoDB" id="77109at2759"/>
<dbReference type="VEuPathDB" id="FungiDB:SPRG_01119"/>
<dbReference type="EMBL" id="KK583190">
    <property type="protein sequence ID" value="KDO35055.1"/>
    <property type="molecule type" value="Genomic_DNA"/>
</dbReference>
<feature type="region of interest" description="Disordered" evidence="1">
    <location>
        <begin position="1"/>
        <end position="56"/>
    </location>
</feature>
<evidence type="ECO:0000256" key="2">
    <source>
        <dbReference type="SAM" id="Phobius"/>
    </source>
</evidence>
<dbReference type="Proteomes" id="UP000030745">
    <property type="component" value="Unassembled WGS sequence"/>
</dbReference>
<dbReference type="GeneID" id="24123729"/>
<name>A0A067D0M7_SAPPC</name>
<protein>
    <submittedName>
        <fullName evidence="3">Uncharacterized protein</fullName>
    </submittedName>
</protein>
<keyword evidence="2" id="KW-0812">Transmembrane</keyword>
<evidence type="ECO:0000313" key="4">
    <source>
        <dbReference type="Proteomes" id="UP000030745"/>
    </source>
</evidence>
<organism evidence="3 4">
    <name type="scientific">Saprolegnia parasitica (strain CBS 223.65)</name>
    <dbReference type="NCBI Taxonomy" id="695850"/>
    <lineage>
        <taxon>Eukaryota</taxon>
        <taxon>Sar</taxon>
        <taxon>Stramenopiles</taxon>
        <taxon>Oomycota</taxon>
        <taxon>Saprolegniomycetes</taxon>
        <taxon>Saprolegniales</taxon>
        <taxon>Saprolegniaceae</taxon>
        <taxon>Saprolegnia</taxon>
    </lineage>
</organism>
<sequence>MTASQHMLPQGPQRMETYGTINAGSRKPLPLRPLQKPPKTPSPPPPASIYRSPIPRRPLVRKKSSVEFSVCVEINDAESSRRGECRRLSQVEKEELYKVRPDLAIEPPRSIQELDKDRLENQRRFVISMFVSFACMLLLMMFYAVIAMKKPPAP</sequence>
<keyword evidence="2" id="KW-1133">Transmembrane helix</keyword>
<keyword evidence="4" id="KW-1185">Reference proteome</keyword>
<feature type="compositionally biased region" description="Pro residues" evidence="1">
    <location>
        <begin position="35"/>
        <end position="47"/>
    </location>
</feature>
<dbReference type="AlphaFoldDB" id="A0A067D0M7"/>
<dbReference type="RefSeq" id="XP_012194708.1">
    <property type="nucleotide sequence ID" value="XM_012339318.1"/>
</dbReference>
<evidence type="ECO:0000256" key="1">
    <source>
        <dbReference type="SAM" id="MobiDB-lite"/>
    </source>
</evidence>
<keyword evidence="2" id="KW-0472">Membrane</keyword>
<feature type="transmembrane region" description="Helical" evidence="2">
    <location>
        <begin position="125"/>
        <end position="146"/>
    </location>
</feature>
<evidence type="ECO:0000313" key="3">
    <source>
        <dbReference type="EMBL" id="KDO35055.1"/>
    </source>
</evidence>
<reference evidence="3 4" key="1">
    <citation type="journal article" date="2013" name="PLoS Genet.">
        <title>Distinctive expansion of potential virulence genes in the genome of the oomycete fish pathogen Saprolegnia parasitica.</title>
        <authorList>
            <person name="Jiang R.H."/>
            <person name="de Bruijn I."/>
            <person name="Haas B.J."/>
            <person name="Belmonte R."/>
            <person name="Lobach L."/>
            <person name="Christie J."/>
            <person name="van den Ackerveken G."/>
            <person name="Bottin A."/>
            <person name="Bulone V."/>
            <person name="Diaz-Moreno S.M."/>
            <person name="Dumas B."/>
            <person name="Fan L."/>
            <person name="Gaulin E."/>
            <person name="Govers F."/>
            <person name="Grenville-Briggs L.J."/>
            <person name="Horner N.R."/>
            <person name="Levin J.Z."/>
            <person name="Mammella M."/>
            <person name="Meijer H.J."/>
            <person name="Morris P."/>
            <person name="Nusbaum C."/>
            <person name="Oome S."/>
            <person name="Phillips A.J."/>
            <person name="van Rooyen D."/>
            <person name="Rzeszutek E."/>
            <person name="Saraiva M."/>
            <person name="Secombes C.J."/>
            <person name="Seidl M.F."/>
            <person name="Snel B."/>
            <person name="Stassen J.H."/>
            <person name="Sykes S."/>
            <person name="Tripathy S."/>
            <person name="van den Berg H."/>
            <person name="Vega-Arreguin J.C."/>
            <person name="Wawra S."/>
            <person name="Young S.K."/>
            <person name="Zeng Q."/>
            <person name="Dieguez-Uribeondo J."/>
            <person name="Russ C."/>
            <person name="Tyler B.M."/>
            <person name="van West P."/>
        </authorList>
    </citation>
    <scope>NUCLEOTIDE SEQUENCE [LARGE SCALE GENOMIC DNA]</scope>
    <source>
        <strain evidence="3 4">CBS 223.65</strain>
    </source>
</reference>
<dbReference type="OMA" id="VCVEIND"/>
<dbReference type="KEGG" id="spar:SPRG_01119"/>